<dbReference type="AlphaFoldDB" id="A0A4R7STA0"/>
<dbReference type="Proteomes" id="UP000295662">
    <property type="component" value="Unassembled WGS sequence"/>
</dbReference>
<dbReference type="NCBIfam" id="TIGR02596">
    <property type="entry name" value="Verru_Chthon cassette protein D"/>
    <property type="match status" value="1"/>
</dbReference>
<name>A0A4R7STA0_9BACT</name>
<dbReference type="NCBIfam" id="TIGR02532">
    <property type="entry name" value="IV_pilin_GFxxxE"/>
    <property type="match status" value="1"/>
</dbReference>
<dbReference type="InterPro" id="IPR045584">
    <property type="entry name" value="Pilin-like"/>
</dbReference>
<comment type="caution">
    <text evidence="2">The sequence shown here is derived from an EMBL/GenBank/DDBJ whole genome shotgun (WGS) entry which is preliminary data.</text>
</comment>
<proteinExistence type="predicted"/>
<reference evidence="2 3" key="1">
    <citation type="submission" date="2019-03" db="EMBL/GenBank/DDBJ databases">
        <title>Genomic Encyclopedia of Archaeal and Bacterial Type Strains, Phase II (KMG-II): from individual species to whole genera.</title>
        <authorList>
            <person name="Goeker M."/>
        </authorList>
    </citation>
    <scope>NUCLEOTIDE SEQUENCE [LARGE SCALE GENOMIC DNA]</scope>
    <source>
        <strain evidence="2 3">ATCC 25309</strain>
    </source>
</reference>
<accession>A0A4R7STA0</accession>
<dbReference type="EMBL" id="SOCA01000001">
    <property type="protein sequence ID" value="TDU81497.1"/>
    <property type="molecule type" value="Genomic_DNA"/>
</dbReference>
<dbReference type="InterPro" id="IPR012902">
    <property type="entry name" value="N_methyl_site"/>
</dbReference>
<keyword evidence="1" id="KW-0472">Membrane</keyword>
<dbReference type="Gene3D" id="3.30.700.10">
    <property type="entry name" value="Glycoprotein, Type 4 Pilin"/>
    <property type="match status" value="1"/>
</dbReference>
<dbReference type="InterPro" id="IPR019836">
    <property type="entry name" value="Verru/Chthon_D"/>
</dbReference>
<evidence type="ECO:0000313" key="2">
    <source>
        <dbReference type="EMBL" id="TDU81497.1"/>
    </source>
</evidence>
<keyword evidence="3" id="KW-1185">Reference proteome</keyword>
<sequence>MQRGTAKLIESFMKTFSPATPRRGFTLIESLSVVIILSVLIALATPSMLGAIKASRLTSAGEQITGKIIEAHGLALTFSSDIELRLYKAPLANPVDGSKGHYLQLFQWEENDPDLAAESGSEVASLKQLGPPEILPESIAISANPSFSSLWNLAPQTETSPEGDRDYVAIRFRPDGSTDLLEAVRWHLTLVDSQSSQLTELPPNFYTIQIDPVTSRLEIYRPE</sequence>
<dbReference type="PROSITE" id="PS00409">
    <property type="entry name" value="PROKAR_NTER_METHYL"/>
    <property type="match status" value="1"/>
</dbReference>
<evidence type="ECO:0000256" key="1">
    <source>
        <dbReference type="SAM" id="Phobius"/>
    </source>
</evidence>
<feature type="transmembrane region" description="Helical" evidence="1">
    <location>
        <begin position="31"/>
        <end position="52"/>
    </location>
</feature>
<evidence type="ECO:0000313" key="3">
    <source>
        <dbReference type="Proteomes" id="UP000295662"/>
    </source>
</evidence>
<dbReference type="OrthoDB" id="195810at2"/>
<protein>
    <submittedName>
        <fullName evidence="2">Uncharacterized protein (TIGR02596 family)</fullName>
    </submittedName>
</protein>
<gene>
    <name evidence="2" type="ORF">EI77_00807</name>
</gene>
<organism evidence="2 3">
    <name type="scientific">Prosthecobacter fusiformis</name>
    <dbReference type="NCBI Taxonomy" id="48464"/>
    <lineage>
        <taxon>Bacteria</taxon>
        <taxon>Pseudomonadati</taxon>
        <taxon>Verrucomicrobiota</taxon>
        <taxon>Verrucomicrobiia</taxon>
        <taxon>Verrucomicrobiales</taxon>
        <taxon>Verrucomicrobiaceae</taxon>
        <taxon>Prosthecobacter</taxon>
    </lineage>
</organism>
<dbReference type="Pfam" id="PF07963">
    <property type="entry name" value="N_methyl"/>
    <property type="match status" value="1"/>
</dbReference>
<keyword evidence="1" id="KW-0812">Transmembrane</keyword>
<keyword evidence="1" id="KW-1133">Transmembrane helix</keyword>
<dbReference type="SUPFAM" id="SSF54523">
    <property type="entry name" value="Pili subunits"/>
    <property type="match status" value="1"/>
</dbReference>